<keyword evidence="2" id="KW-1185">Reference proteome</keyword>
<dbReference type="PANTHER" id="PTHR42052">
    <property type="entry name" value="ABM DOMAIN-CONTAINING PROTEIN"/>
    <property type="match status" value="1"/>
</dbReference>
<dbReference type="InterPro" id="IPR011008">
    <property type="entry name" value="Dimeric_a/b-barrel"/>
</dbReference>
<evidence type="ECO:0000313" key="2">
    <source>
        <dbReference type="Proteomes" id="UP000256328"/>
    </source>
</evidence>
<reference evidence="1 2" key="1">
    <citation type="journal article" date="2018" name="IMA Fungus">
        <title>IMA Genome-F 9: Draft genome sequence of Annulohypoxylon stygium, Aspergillus mulundensis, Berkeleyomyces basicola (syn. Thielaviopsis basicola), Ceratocystis smalleyi, two Cercospora beticola strains, Coleophoma cylindrospora, Fusarium fracticaudum, Phialophora cf. hyalina, and Morchella septimelata.</title>
        <authorList>
            <person name="Wingfield B.D."/>
            <person name="Bills G.F."/>
            <person name="Dong Y."/>
            <person name="Huang W."/>
            <person name="Nel W.J."/>
            <person name="Swalarsk-Parry B.S."/>
            <person name="Vaghefi N."/>
            <person name="Wilken P.M."/>
            <person name="An Z."/>
            <person name="de Beer Z.W."/>
            <person name="De Vos L."/>
            <person name="Chen L."/>
            <person name="Duong T.A."/>
            <person name="Gao Y."/>
            <person name="Hammerbacher A."/>
            <person name="Kikkert J.R."/>
            <person name="Li Y."/>
            <person name="Li H."/>
            <person name="Li K."/>
            <person name="Li Q."/>
            <person name="Liu X."/>
            <person name="Ma X."/>
            <person name="Naidoo K."/>
            <person name="Pethybridge S.J."/>
            <person name="Sun J."/>
            <person name="Steenkamp E.T."/>
            <person name="van der Nest M.A."/>
            <person name="van Wyk S."/>
            <person name="Wingfield M.J."/>
            <person name="Xiong C."/>
            <person name="Yue Q."/>
            <person name="Zhang X."/>
        </authorList>
    </citation>
    <scope>NUCLEOTIDE SEQUENCE [LARGE SCALE GENOMIC DNA]</scope>
    <source>
        <strain evidence="1 2">BP5796</strain>
    </source>
</reference>
<name>A0A3D8SZ79_9HELO</name>
<gene>
    <name evidence="1" type="ORF">BP5796_02798</name>
</gene>
<dbReference type="AlphaFoldDB" id="A0A3D8SZ79"/>
<sequence length="207" mass="23962">MPILEVLQVRLKPGTSPQDPTLLANLRMVRSRIGTNSRFYICIEDPTLLFILGQWPTLDAHRNFLKSPERDEILSAQDDQLEFRYMIHLEFGGMETLPLHAPVMALARLFINPEGKHPNQFLVKVQKHRHVIVDGSQAAVVDGWRVDGTEAEREYWMFTGWDSREAHDIFREKTRSEIPEYKSIRDHYLGMDVLHAKDLEVLSGESK</sequence>
<evidence type="ECO:0000313" key="1">
    <source>
        <dbReference type="EMBL" id="RDW91633.1"/>
    </source>
</evidence>
<dbReference type="PANTHER" id="PTHR42052:SF1">
    <property type="entry name" value="ABM DOMAIN-CONTAINING PROTEIN"/>
    <property type="match status" value="1"/>
</dbReference>
<dbReference type="Proteomes" id="UP000256328">
    <property type="component" value="Unassembled WGS sequence"/>
</dbReference>
<protein>
    <recommendedName>
        <fullName evidence="3">ABM domain-containing protein</fullName>
    </recommendedName>
</protein>
<accession>A0A3D8SZ79</accession>
<comment type="caution">
    <text evidence="1">The sequence shown here is derived from an EMBL/GenBank/DDBJ whole genome shotgun (WGS) entry which is preliminary data.</text>
</comment>
<dbReference type="EMBL" id="PDLN01000003">
    <property type="protein sequence ID" value="RDW91633.1"/>
    <property type="molecule type" value="Genomic_DNA"/>
</dbReference>
<dbReference type="OrthoDB" id="3542212at2759"/>
<evidence type="ECO:0008006" key="3">
    <source>
        <dbReference type="Google" id="ProtNLM"/>
    </source>
</evidence>
<organism evidence="1 2">
    <name type="scientific">Coleophoma crateriformis</name>
    <dbReference type="NCBI Taxonomy" id="565419"/>
    <lineage>
        <taxon>Eukaryota</taxon>
        <taxon>Fungi</taxon>
        <taxon>Dikarya</taxon>
        <taxon>Ascomycota</taxon>
        <taxon>Pezizomycotina</taxon>
        <taxon>Leotiomycetes</taxon>
        <taxon>Helotiales</taxon>
        <taxon>Dermateaceae</taxon>
        <taxon>Coleophoma</taxon>
    </lineage>
</organism>
<proteinExistence type="predicted"/>
<dbReference type="SUPFAM" id="SSF54909">
    <property type="entry name" value="Dimeric alpha+beta barrel"/>
    <property type="match status" value="1"/>
</dbReference>